<name>A0A8K1CUV7_PYTOL</name>
<gene>
    <name evidence="1" type="ORF">Poli38472_001835</name>
</gene>
<evidence type="ECO:0000313" key="2">
    <source>
        <dbReference type="Proteomes" id="UP000794436"/>
    </source>
</evidence>
<evidence type="ECO:0000313" key="1">
    <source>
        <dbReference type="EMBL" id="TMW69679.1"/>
    </source>
</evidence>
<protein>
    <submittedName>
        <fullName evidence="1">Uncharacterized protein</fullName>
    </submittedName>
</protein>
<organism evidence="1 2">
    <name type="scientific">Pythium oligandrum</name>
    <name type="common">Mycoparasitic fungus</name>
    <dbReference type="NCBI Taxonomy" id="41045"/>
    <lineage>
        <taxon>Eukaryota</taxon>
        <taxon>Sar</taxon>
        <taxon>Stramenopiles</taxon>
        <taxon>Oomycota</taxon>
        <taxon>Peronosporomycetes</taxon>
        <taxon>Pythiales</taxon>
        <taxon>Pythiaceae</taxon>
        <taxon>Pythium</taxon>
    </lineage>
</organism>
<dbReference type="EMBL" id="SPLM01000001">
    <property type="protein sequence ID" value="TMW69679.1"/>
    <property type="molecule type" value="Genomic_DNA"/>
</dbReference>
<dbReference type="AlphaFoldDB" id="A0A8K1CUV7"/>
<proteinExistence type="predicted"/>
<sequence>MHDGGRFVTGVSSLSLQPCIIAGGIAKHQQFTINEVNDHMFYGGVGIHSVHKAALRLGYDGTDVNFQLCRDWGMSKWFNLEFVEDTITPVAPVIVPTSSTQVSLQDILQNQVQPLRHRQTWHRLKVRDVRM</sequence>
<comment type="caution">
    <text evidence="1">The sequence shown here is derived from an EMBL/GenBank/DDBJ whole genome shotgun (WGS) entry which is preliminary data.</text>
</comment>
<reference evidence="1" key="1">
    <citation type="submission" date="2019-03" db="EMBL/GenBank/DDBJ databases">
        <title>Long read genome sequence of the mycoparasitic Pythium oligandrum ATCC 38472 isolated from sugarbeet rhizosphere.</title>
        <authorList>
            <person name="Gaulin E."/>
        </authorList>
    </citation>
    <scope>NUCLEOTIDE SEQUENCE</scope>
    <source>
        <strain evidence="1">ATCC 38472_TT</strain>
    </source>
</reference>
<accession>A0A8K1CUV7</accession>
<keyword evidence="2" id="KW-1185">Reference proteome</keyword>
<dbReference type="Proteomes" id="UP000794436">
    <property type="component" value="Unassembled WGS sequence"/>
</dbReference>